<evidence type="ECO:0000256" key="3">
    <source>
        <dbReference type="ARBA" id="ARBA00022980"/>
    </source>
</evidence>
<dbReference type="InParanoid" id="A0A482XIV2"/>
<keyword evidence="10" id="KW-1185">Reference proteome</keyword>
<dbReference type="FunFam" id="4.10.640.10:FF:000011">
    <property type="entry name" value="28S ribosomal protein S18a, mitochondrial"/>
    <property type="match status" value="1"/>
</dbReference>
<comment type="similarity">
    <text evidence="6">Belongs to the bacterial ribosomal protein bS18 family. Mitochondrion-specific ribosomal protein mL66 subfamily.</text>
</comment>
<dbReference type="AlphaFoldDB" id="A0A482XIV2"/>
<keyword evidence="4" id="KW-0496">Mitochondrion</keyword>
<evidence type="ECO:0000313" key="9">
    <source>
        <dbReference type="EMBL" id="RZF45763.1"/>
    </source>
</evidence>
<dbReference type="PANTHER" id="PTHR13479">
    <property type="entry name" value="30S RIBOSOMAL PROTEIN S18"/>
    <property type="match status" value="1"/>
</dbReference>
<reference evidence="9 10" key="1">
    <citation type="journal article" date="2017" name="Gigascience">
        <title>Genome sequence of the small brown planthopper, Laodelphax striatellus.</title>
        <authorList>
            <person name="Zhu J."/>
            <person name="Jiang F."/>
            <person name="Wang X."/>
            <person name="Yang P."/>
            <person name="Bao Y."/>
            <person name="Zhao W."/>
            <person name="Wang W."/>
            <person name="Lu H."/>
            <person name="Wang Q."/>
            <person name="Cui N."/>
            <person name="Li J."/>
            <person name="Chen X."/>
            <person name="Luo L."/>
            <person name="Yu J."/>
            <person name="Kang L."/>
            <person name="Cui F."/>
        </authorList>
    </citation>
    <scope>NUCLEOTIDE SEQUENCE [LARGE SCALE GENOMIC DNA]</scope>
    <source>
        <strain evidence="9">Lst14</strain>
    </source>
</reference>
<dbReference type="GO" id="GO:0005743">
    <property type="term" value="C:mitochondrial inner membrane"/>
    <property type="evidence" value="ECO:0007669"/>
    <property type="project" value="UniProtKB-ARBA"/>
</dbReference>
<dbReference type="PANTHER" id="PTHR13479:SF66">
    <property type="entry name" value="LARGE RIBOSOMAL SUBUNIT PROTEIN ML66"/>
    <property type="match status" value="1"/>
</dbReference>
<proteinExistence type="inferred from homology"/>
<dbReference type="InterPro" id="IPR036870">
    <property type="entry name" value="Ribosomal_bS18_sf"/>
</dbReference>
<name>A0A482XIV2_LAOST</name>
<gene>
    <name evidence="9" type="ORF">LSTR_LSTR012935</name>
</gene>
<dbReference type="InterPro" id="IPR001648">
    <property type="entry name" value="Ribosomal_bS18"/>
</dbReference>
<dbReference type="GO" id="GO:0003735">
    <property type="term" value="F:structural constituent of ribosome"/>
    <property type="evidence" value="ECO:0007669"/>
    <property type="project" value="InterPro"/>
</dbReference>
<accession>A0A482XIV2</accession>
<evidence type="ECO:0000256" key="2">
    <source>
        <dbReference type="ARBA" id="ARBA00022946"/>
    </source>
</evidence>
<dbReference type="FunCoup" id="A0A482XIV2">
    <property type="interactions" value="218"/>
</dbReference>
<dbReference type="OrthoDB" id="10054543at2759"/>
<evidence type="ECO:0000256" key="6">
    <source>
        <dbReference type="ARBA" id="ARBA00061060"/>
    </source>
</evidence>
<evidence type="ECO:0000256" key="8">
    <source>
        <dbReference type="SAM" id="MobiDB-lite"/>
    </source>
</evidence>
<comment type="subcellular location">
    <subcellularLocation>
        <location evidence="1">Mitochondrion</location>
    </subcellularLocation>
</comment>
<dbReference type="Gene3D" id="4.10.640.10">
    <property type="entry name" value="Ribosomal protein S18"/>
    <property type="match status" value="1"/>
</dbReference>
<protein>
    <recommendedName>
        <fullName evidence="7">Large ribosomal subunit protein mL66</fullName>
    </recommendedName>
</protein>
<keyword evidence="5" id="KW-0687">Ribonucleoprotein</keyword>
<dbReference type="GO" id="GO:0070181">
    <property type="term" value="F:small ribosomal subunit rRNA binding"/>
    <property type="evidence" value="ECO:0007669"/>
    <property type="project" value="TreeGrafter"/>
</dbReference>
<dbReference type="Proteomes" id="UP000291343">
    <property type="component" value="Unassembled WGS sequence"/>
</dbReference>
<dbReference type="SMR" id="A0A482XIV2"/>
<dbReference type="GO" id="GO:0032543">
    <property type="term" value="P:mitochondrial translation"/>
    <property type="evidence" value="ECO:0007669"/>
    <property type="project" value="TreeGrafter"/>
</dbReference>
<keyword evidence="3" id="KW-0689">Ribosomal protein</keyword>
<evidence type="ECO:0000256" key="7">
    <source>
        <dbReference type="ARBA" id="ARBA00071652"/>
    </source>
</evidence>
<evidence type="ECO:0000313" key="10">
    <source>
        <dbReference type="Proteomes" id="UP000291343"/>
    </source>
</evidence>
<keyword evidence="2" id="KW-0809">Transit peptide</keyword>
<dbReference type="STRING" id="195883.A0A482XIV2"/>
<feature type="region of interest" description="Disordered" evidence="8">
    <location>
        <begin position="132"/>
        <end position="152"/>
    </location>
</feature>
<evidence type="ECO:0000256" key="4">
    <source>
        <dbReference type="ARBA" id="ARBA00023128"/>
    </source>
</evidence>
<evidence type="ECO:0000256" key="5">
    <source>
        <dbReference type="ARBA" id="ARBA00023274"/>
    </source>
</evidence>
<sequence length="175" mass="19954">MLRSITGMNNGLSFMKQMLLSANVRCFSVAAVNRVKEIIVTKDNKKTIIEGILKPSDRVNLLLDPPADTNHEACSICRLDVDIKHTDVLILSQFMRSDGGMLPRRVTGLCRTQQKRMSKLVTMALKAGLMPNLAPANSKRDPARRDKFKKNHRYFDESTIRPPFRMKYPEDRSLH</sequence>
<evidence type="ECO:0000256" key="1">
    <source>
        <dbReference type="ARBA" id="ARBA00004173"/>
    </source>
</evidence>
<dbReference type="GO" id="GO:0005763">
    <property type="term" value="C:mitochondrial small ribosomal subunit"/>
    <property type="evidence" value="ECO:0007669"/>
    <property type="project" value="TreeGrafter"/>
</dbReference>
<dbReference type="Pfam" id="PF01084">
    <property type="entry name" value="Ribosomal_S18"/>
    <property type="match status" value="1"/>
</dbReference>
<organism evidence="9 10">
    <name type="scientific">Laodelphax striatellus</name>
    <name type="common">Small brown planthopper</name>
    <name type="synonym">Delphax striatella</name>
    <dbReference type="NCBI Taxonomy" id="195883"/>
    <lineage>
        <taxon>Eukaryota</taxon>
        <taxon>Metazoa</taxon>
        <taxon>Ecdysozoa</taxon>
        <taxon>Arthropoda</taxon>
        <taxon>Hexapoda</taxon>
        <taxon>Insecta</taxon>
        <taxon>Pterygota</taxon>
        <taxon>Neoptera</taxon>
        <taxon>Paraneoptera</taxon>
        <taxon>Hemiptera</taxon>
        <taxon>Auchenorrhyncha</taxon>
        <taxon>Fulgoroidea</taxon>
        <taxon>Delphacidae</taxon>
        <taxon>Criomorphinae</taxon>
        <taxon>Laodelphax</taxon>
    </lineage>
</organism>
<comment type="caution">
    <text evidence="9">The sequence shown here is derived from an EMBL/GenBank/DDBJ whole genome shotgun (WGS) entry which is preliminary data.</text>
</comment>
<dbReference type="EMBL" id="QKKF02008217">
    <property type="protein sequence ID" value="RZF45763.1"/>
    <property type="molecule type" value="Genomic_DNA"/>
</dbReference>
<dbReference type="SUPFAM" id="SSF46911">
    <property type="entry name" value="Ribosomal protein S18"/>
    <property type="match status" value="1"/>
</dbReference>